<organism evidence="3 4">
    <name type="scientific">Ignelater luminosus</name>
    <name type="common">Cucubano</name>
    <name type="synonym">Pyrophorus luminosus</name>
    <dbReference type="NCBI Taxonomy" id="2038154"/>
    <lineage>
        <taxon>Eukaryota</taxon>
        <taxon>Metazoa</taxon>
        <taxon>Ecdysozoa</taxon>
        <taxon>Arthropoda</taxon>
        <taxon>Hexapoda</taxon>
        <taxon>Insecta</taxon>
        <taxon>Pterygota</taxon>
        <taxon>Neoptera</taxon>
        <taxon>Endopterygota</taxon>
        <taxon>Coleoptera</taxon>
        <taxon>Polyphaga</taxon>
        <taxon>Elateriformia</taxon>
        <taxon>Elateroidea</taxon>
        <taxon>Elateridae</taxon>
        <taxon>Agrypninae</taxon>
        <taxon>Pyrophorini</taxon>
        <taxon>Ignelater</taxon>
    </lineage>
</organism>
<keyword evidence="4" id="KW-1185">Reference proteome</keyword>
<gene>
    <name evidence="3" type="ORF">ILUMI_05857</name>
</gene>
<comment type="subcellular location">
    <subcellularLocation>
        <location evidence="1">Nucleus</location>
    </subcellularLocation>
</comment>
<dbReference type="Proteomes" id="UP000801492">
    <property type="component" value="Unassembled WGS sequence"/>
</dbReference>
<reference evidence="3" key="1">
    <citation type="submission" date="2019-08" db="EMBL/GenBank/DDBJ databases">
        <title>The genome of the North American firefly Photinus pyralis.</title>
        <authorList>
            <consortium name="Photinus pyralis genome working group"/>
            <person name="Fallon T.R."/>
            <person name="Sander Lower S.E."/>
            <person name="Weng J.-K."/>
        </authorList>
    </citation>
    <scope>NUCLEOTIDE SEQUENCE</scope>
    <source>
        <strain evidence="3">TRF0915ILg1</strain>
        <tissue evidence="3">Whole body</tissue>
    </source>
</reference>
<dbReference type="OrthoDB" id="6765992at2759"/>
<dbReference type="SUPFAM" id="SSF46689">
    <property type="entry name" value="Homeodomain-like"/>
    <property type="match status" value="1"/>
</dbReference>
<sequence length="163" mass="19469">MLESGNIQCSVAEVLGATQSVIPRLWTRYRRTGDVSKRHQGRFRVTTRQQDRYLQISARRTRSVTAPQLRLQLQQTHGVTISRRTVINRLHEANLRSRRSVRIPALTRGNRGERLRWAQNHIIRENRQWTNVLFSDERRFSLRPDSRRMRIWRVPGRHSRVEQ</sequence>
<dbReference type="GO" id="GO:0015074">
    <property type="term" value="P:DNA integration"/>
    <property type="evidence" value="ECO:0007669"/>
    <property type="project" value="InterPro"/>
</dbReference>
<dbReference type="InterPro" id="IPR036397">
    <property type="entry name" value="RNaseH_sf"/>
</dbReference>
<dbReference type="Gene3D" id="3.30.420.10">
    <property type="entry name" value="Ribonuclease H-like superfamily/Ribonuclease H"/>
    <property type="match status" value="1"/>
</dbReference>
<evidence type="ECO:0000259" key="2">
    <source>
        <dbReference type="Pfam" id="PF01498"/>
    </source>
</evidence>
<dbReference type="EMBL" id="VTPC01002267">
    <property type="protein sequence ID" value="KAF2900322.1"/>
    <property type="molecule type" value="Genomic_DNA"/>
</dbReference>
<name>A0A8K0DC84_IGNLU</name>
<evidence type="ECO:0000313" key="4">
    <source>
        <dbReference type="Proteomes" id="UP000801492"/>
    </source>
</evidence>
<evidence type="ECO:0000313" key="3">
    <source>
        <dbReference type="EMBL" id="KAF2900322.1"/>
    </source>
</evidence>
<proteinExistence type="predicted"/>
<evidence type="ECO:0000256" key="1">
    <source>
        <dbReference type="ARBA" id="ARBA00004123"/>
    </source>
</evidence>
<dbReference type="GO" id="GO:0006313">
    <property type="term" value="P:DNA transposition"/>
    <property type="evidence" value="ECO:0007669"/>
    <property type="project" value="InterPro"/>
</dbReference>
<accession>A0A8K0DC84</accession>
<protein>
    <recommendedName>
        <fullName evidence="2">Transposase Tc1-like domain-containing protein</fullName>
    </recommendedName>
</protein>
<comment type="caution">
    <text evidence="3">The sequence shown here is derived from an EMBL/GenBank/DDBJ whole genome shotgun (WGS) entry which is preliminary data.</text>
</comment>
<dbReference type="Pfam" id="PF01498">
    <property type="entry name" value="HTH_Tnp_Tc3_2"/>
    <property type="match status" value="1"/>
</dbReference>
<dbReference type="InterPro" id="IPR002492">
    <property type="entry name" value="Transposase_Tc1-like"/>
</dbReference>
<feature type="domain" description="Transposase Tc1-like" evidence="2">
    <location>
        <begin position="51"/>
        <end position="121"/>
    </location>
</feature>
<dbReference type="GO" id="GO:0003677">
    <property type="term" value="F:DNA binding"/>
    <property type="evidence" value="ECO:0007669"/>
    <property type="project" value="InterPro"/>
</dbReference>
<dbReference type="InterPro" id="IPR009057">
    <property type="entry name" value="Homeodomain-like_sf"/>
</dbReference>
<dbReference type="GO" id="GO:0005634">
    <property type="term" value="C:nucleus"/>
    <property type="evidence" value="ECO:0007669"/>
    <property type="project" value="UniProtKB-SubCell"/>
</dbReference>
<dbReference type="AlphaFoldDB" id="A0A8K0DC84"/>